<feature type="compositionally biased region" description="Polar residues" evidence="1">
    <location>
        <begin position="73"/>
        <end position="89"/>
    </location>
</feature>
<reference evidence="2 3" key="1">
    <citation type="submission" date="2019-10" db="EMBL/GenBank/DDBJ databases">
        <title>Whole genome shotgun sequence of Acrocarpospora macrocephala NBRC 16266.</title>
        <authorList>
            <person name="Ichikawa N."/>
            <person name="Kimura A."/>
            <person name="Kitahashi Y."/>
            <person name="Komaki H."/>
            <person name="Oguchi A."/>
        </authorList>
    </citation>
    <scope>NUCLEOTIDE SEQUENCE [LARGE SCALE GENOMIC DNA]</scope>
    <source>
        <strain evidence="2 3">NBRC 16266</strain>
    </source>
</reference>
<dbReference type="Proteomes" id="UP000331127">
    <property type="component" value="Unassembled WGS sequence"/>
</dbReference>
<organism evidence="2 3">
    <name type="scientific">Acrocarpospora macrocephala</name>
    <dbReference type="NCBI Taxonomy" id="150177"/>
    <lineage>
        <taxon>Bacteria</taxon>
        <taxon>Bacillati</taxon>
        <taxon>Actinomycetota</taxon>
        <taxon>Actinomycetes</taxon>
        <taxon>Streptosporangiales</taxon>
        <taxon>Streptosporangiaceae</taxon>
        <taxon>Acrocarpospora</taxon>
    </lineage>
</organism>
<sequence length="125" mass="12707">MIVAAGWGAVLGAPAAWADPSPEVRSELARLVGADLGSLVSALPSLLCGNRLISYNSPTYNSPVRCVNGPVHSGNSTDSGNYTSLGNPVNSGNFSNTNGSTGSSNSSKSGNTANGRQEITRQVAR</sequence>
<name>A0A5M3WRS7_9ACTN</name>
<accession>A0A5M3WRS7</accession>
<gene>
    <name evidence="2" type="ORF">Amac_048030</name>
</gene>
<feature type="compositionally biased region" description="Low complexity" evidence="1">
    <location>
        <begin position="90"/>
        <end position="115"/>
    </location>
</feature>
<evidence type="ECO:0000313" key="3">
    <source>
        <dbReference type="Proteomes" id="UP000331127"/>
    </source>
</evidence>
<protein>
    <submittedName>
        <fullName evidence="2">Uncharacterized protein</fullName>
    </submittedName>
</protein>
<evidence type="ECO:0000313" key="2">
    <source>
        <dbReference type="EMBL" id="GES11206.1"/>
    </source>
</evidence>
<dbReference type="AlphaFoldDB" id="A0A5M3WRS7"/>
<comment type="caution">
    <text evidence="2">The sequence shown here is derived from an EMBL/GenBank/DDBJ whole genome shotgun (WGS) entry which is preliminary data.</text>
</comment>
<dbReference type="EMBL" id="BLAE01000027">
    <property type="protein sequence ID" value="GES11206.1"/>
    <property type="molecule type" value="Genomic_DNA"/>
</dbReference>
<feature type="region of interest" description="Disordered" evidence="1">
    <location>
        <begin position="66"/>
        <end position="125"/>
    </location>
</feature>
<evidence type="ECO:0000256" key="1">
    <source>
        <dbReference type="SAM" id="MobiDB-lite"/>
    </source>
</evidence>
<proteinExistence type="predicted"/>
<keyword evidence="3" id="KW-1185">Reference proteome</keyword>